<dbReference type="Proteomes" id="UP000633263">
    <property type="component" value="Unassembled WGS sequence"/>
</dbReference>
<reference evidence="2" key="1">
    <citation type="journal article" date="2019" name="Int. J. Syst. Evol. Microbiol.">
        <title>The Global Catalogue of Microorganisms (GCM) 10K type strain sequencing project: providing services to taxonomists for standard genome sequencing and annotation.</title>
        <authorList>
            <consortium name="The Broad Institute Genomics Platform"/>
            <consortium name="The Broad Institute Genome Sequencing Center for Infectious Disease"/>
            <person name="Wu L."/>
            <person name="Ma J."/>
        </authorList>
    </citation>
    <scope>NUCLEOTIDE SEQUENCE [LARGE SCALE GENOMIC DNA]</scope>
    <source>
        <strain evidence="2">JCM 11590</strain>
    </source>
</reference>
<dbReference type="EMBL" id="BMNN01000006">
    <property type="protein sequence ID" value="GGJ06442.1"/>
    <property type="molecule type" value="Genomic_DNA"/>
</dbReference>
<sequence length="83" mass="8851">MSGPKVVELRQEGWRDGITALKQIIADLESGELEPIQSGVLVLMGKDGGIETFAFGPRGDDVTSLGLLRIGERIIVDSALGEE</sequence>
<protein>
    <submittedName>
        <fullName evidence="1">Uncharacterized protein</fullName>
    </submittedName>
</protein>
<comment type="caution">
    <text evidence="1">The sequence shown here is derived from an EMBL/GenBank/DDBJ whole genome shotgun (WGS) entry which is preliminary data.</text>
</comment>
<gene>
    <name evidence="1" type="ORF">GCM10009083_24310</name>
</gene>
<name>A0ABQ2CSB9_9GAMM</name>
<organism evidence="1 2">
    <name type="scientific">Halopseudomonas pertucinogena</name>
    <dbReference type="NCBI Taxonomy" id="86175"/>
    <lineage>
        <taxon>Bacteria</taxon>
        <taxon>Pseudomonadati</taxon>
        <taxon>Pseudomonadota</taxon>
        <taxon>Gammaproteobacteria</taxon>
        <taxon>Pseudomonadales</taxon>
        <taxon>Pseudomonadaceae</taxon>
        <taxon>Halopseudomonas</taxon>
    </lineage>
</organism>
<accession>A0ABQ2CSB9</accession>
<keyword evidence="2" id="KW-1185">Reference proteome</keyword>
<proteinExistence type="predicted"/>
<evidence type="ECO:0000313" key="1">
    <source>
        <dbReference type="EMBL" id="GGJ06442.1"/>
    </source>
</evidence>
<dbReference type="RefSeq" id="WP_188636923.1">
    <property type="nucleotide sequence ID" value="NZ_BMNN01000006.1"/>
</dbReference>
<evidence type="ECO:0000313" key="2">
    <source>
        <dbReference type="Proteomes" id="UP000633263"/>
    </source>
</evidence>